<gene>
    <name evidence="13" type="ORF">D5R93_09315</name>
</gene>
<evidence type="ECO:0000256" key="7">
    <source>
        <dbReference type="ARBA" id="ARBA00022842"/>
    </source>
</evidence>
<comment type="catalytic activity">
    <reaction evidence="9">
        <text>a 5'-end NAD(+)-phospho-ribonucleoside in mRNA + H2O = a 5'-end phospho-adenosine-phospho-ribonucleoside in mRNA + beta-nicotinamide D-ribonucleotide + 2 H(+)</text>
        <dbReference type="Rhea" id="RHEA:60876"/>
        <dbReference type="Rhea" id="RHEA-COMP:15698"/>
        <dbReference type="Rhea" id="RHEA-COMP:15719"/>
        <dbReference type="ChEBI" id="CHEBI:14649"/>
        <dbReference type="ChEBI" id="CHEBI:15377"/>
        <dbReference type="ChEBI" id="CHEBI:15378"/>
        <dbReference type="ChEBI" id="CHEBI:144029"/>
        <dbReference type="ChEBI" id="CHEBI:144051"/>
    </reaction>
    <physiologicalReaction direction="left-to-right" evidence="9">
        <dbReference type="Rhea" id="RHEA:60877"/>
    </physiologicalReaction>
</comment>
<keyword evidence="7" id="KW-0460">Magnesium</keyword>
<feature type="region of interest" description="Disordered" evidence="11">
    <location>
        <begin position="136"/>
        <end position="159"/>
    </location>
</feature>
<evidence type="ECO:0000256" key="5">
    <source>
        <dbReference type="ARBA" id="ARBA00022723"/>
    </source>
</evidence>
<comment type="cofactor">
    <cofactor evidence="2">
        <name>Zn(2+)</name>
        <dbReference type="ChEBI" id="CHEBI:29105"/>
    </cofactor>
</comment>
<evidence type="ECO:0000256" key="8">
    <source>
        <dbReference type="ARBA" id="ARBA00023027"/>
    </source>
</evidence>
<dbReference type="PROSITE" id="PS00893">
    <property type="entry name" value="NUDIX_BOX"/>
    <property type="match status" value="1"/>
</dbReference>
<dbReference type="CDD" id="cd03429">
    <property type="entry name" value="NUDIX_NADH_pyrophosphatase_Nudt13"/>
    <property type="match status" value="1"/>
</dbReference>
<dbReference type="InterPro" id="IPR049734">
    <property type="entry name" value="NudC-like_C"/>
</dbReference>
<proteinExistence type="inferred from homology"/>
<dbReference type="EC" id="3.6.1.22" evidence="4"/>
<name>A0ABM6Z4Z7_9ACTO</name>
<protein>
    <recommendedName>
        <fullName evidence="4">NAD(+) diphosphatase</fullName>
        <ecNumber evidence="4">3.6.1.22</ecNumber>
    </recommendedName>
</protein>
<evidence type="ECO:0000256" key="4">
    <source>
        <dbReference type="ARBA" id="ARBA00012381"/>
    </source>
</evidence>
<dbReference type="InterPro" id="IPR015376">
    <property type="entry name" value="Znr_NADH_PPase"/>
</dbReference>
<dbReference type="NCBIfam" id="NF001299">
    <property type="entry name" value="PRK00241.1"/>
    <property type="match status" value="1"/>
</dbReference>
<evidence type="ECO:0000256" key="2">
    <source>
        <dbReference type="ARBA" id="ARBA00001947"/>
    </source>
</evidence>
<evidence type="ECO:0000256" key="3">
    <source>
        <dbReference type="ARBA" id="ARBA00009595"/>
    </source>
</evidence>
<dbReference type="InterPro" id="IPR020476">
    <property type="entry name" value="Nudix_hydrolase"/>
</dbReference>
<dbReference type="EMBL" id="CP032514">
    <property type="protein sequence ID" value="AYD90149.1"/>
    <property type="molecule type" value="Genomic_DNA"/>
</dbReference>
<dbReference type="Proteomes" id="UP000273001">
    <property type="component" value="Chromosome"/>
</dbReference>
<keyword evidence="5" id="KW-0479">Metal-binding</keyword>
<dbReference type="PANTHER" id="PTHR42904:SF6">
    <property type="entry name" value="NAD-CAPPED RNA HYDROLASE NUDT12"/>
    <property type="match status" value="1"/>
</dbReference>
<organism evidence="13 14">
    <name type="scientific">Actinomyces lilanjuaniae</name>
    <dbReference type="NCBI Taxonomy" id="2321394"/>
    <lineage>
        <taxon>Bacteria</taxon>
        <taxon>Bacillati</taxon>
        <taxon>Actinomycetota</taxon>
        <taxon>Actinomycetes</taxon>
        <taxon>Actinomycetales</taxon>
        <taxon>Actinomycetaceae</taxon>
        <taxon>Actinomyces</taxon>
    </lineage>
</organism>
<dbReference type="InterPro" id="IPR015797">
    <property type="entry name" value="NUDIX_hydrolase-like_dom_sf"/>
</dbReference>
<evidence type="ECO:0000256" key="11">
    <source>
        <dbReference type="SAM" id="MobiDB-lite"/>
    </source>
</evidence>
<dbReference type="GO" id="GO:0016787">
    <property type="term" value="F:hydrolase activity"/>
    <property type="evidence" value="ECO:0007669"/>
    <property type="project" value="UniProtKB-KW"/>
</dbReference>
<dbReference type="InterPro" id="IPR000086">
    <property type="entry name" value="NUDIX_hydrolase_dom"/>
</dbReference>
<keyword evidence="8" id="KW-0520">NAD</keyword>
<sequence>MRSDWLVDHLALARSATDRDAQRRSDPGLLEALATDPATRLLLVDSRGRVALDASAHSPDPPEDGLAPPDAVGMGASVWEGYPGGTGFRLPDLSAKELDLEGLSTFYLGRDDREDGAGSRAGRRGWLAVVVPQGLEVPEAPGQPRGGTDAEGAATDHPDLRRVLGRHPLTALRATGAQMGVRDSGLAVTASALAAWHGSSRYCPACGARTMAVQAGWARRCSGCQAVHFPRTDPAVIMAVTDDADRLLLVHGASWEDRRYSVVAGFVEAGESLEAAVRREVWEETGLRVEDVSYLASQPWPFPRSLMLGYRARLAPGENLARPDGEEVTGAVLVSREELAQAVAQRRIVLPGRASLGRLLIEDWFRGAPPS</sequence>
<dbReference type="SUPFAM" id="SSF55811">
    <property type="entry name" value="Nudix"/>
    <property type="match status" value="1"/>
</dbReference>
<dbReference type="InterPro" id="IPR020084">
    <property type="entry name" value="NUDIX_hydrolase_CS"/>
</dbReference>
<dbReference type="PRINTS" id="PR00502">
    <property type="entry name" value="NUDIXFAMILY"/>
</dbReference>
<dbReference type="Pfam" id="PF09297">
    <property type="entry name" value="Zn_ribbon_NUD"/>
    <property type="match status" value="1"/>
</dbReference>
<evidence type="ECO:0000256" key="10">
    <source>
        <dbReference type="RuleBase" id="RU003476"/>
    </source>
</evidence>
<dbReference type="InterPro" id="IPR050241">
    <property type="entry name" value="NAD-cap_RNA_hydrolase_NudC"/>
</dbReference>
<comment type="similarity">
    <text evidence="3">Belongs to the Nudix hydrolase family. NudC subfamily.</text>
</comment>
<evidence type="ECO:0000256" key="9">
    <source>
        <dbReference type="ARBA" id="ARBA00023679"/>
    </source>
</evidence>
<dbReference type="Gene3D" id="3.90.79.20">
    <property type="match status" value="1"/>
</dbReference>
<evidence type="ECO:0000313" key="14">
    <source>
        <dbReference type="Proteomes" id="UP000273001"/>
    </source>
</evidence>
<accession>A0ABM6Z4Z7</accession>
<evidence type="ECO:0000313" key="13">
    <source>
        <dbReference type="EMBL" id="AYD90149.1"/>
    </source>
</evidence>
<reference evidence="13 14" key="1">
    <citation type="submission" date="2018-09" db="EMBL/GenBank/DDBJ databases">
        <authorList>
            <person name="Li J."/>
        </authorList>
    </citation>
    <scope>NUCLEOTIDE SEQUENCE [LARGE SCALE GENOMIC DNA]</scope>
    <source>
        <strain evidence="13 14">2129</strain>
    </source>
</reference>
<evidence type="ECO:0000256" key="1">
    <source>
        <dbReference type="ARBA" id="ARBA00001946"/>
    </source>
</evidence>
<evidence type="ECO:0000259" key="12">
    <source>
        <dbReference type="PROSITE" id="PS51462"/>
    </source>
</evidence>
<dbReference type="Pfam" id="PF00293">
    <property type="entry name" value="NUDIX"/>
    <property type="match status" value="1"/>
</dbReference>
<feature type="domain" description="Nudix hydrolase" evidence="12">
    <location>
        <begin position="230"/>
        <end position="356"/>
    </location>
</feature>
<dbReference type="PROSITE" id="PS51462">
    <property type="entry name" value="NUDIX"/>
    <property type="match status" value="1"/>
</dbReference>
<comment type="cofactor">
    <cofactor evidence="1">
        <name>Mg(2+)</name>
        <dbReference type="ChEBI" id="CHEBI:18420"/>
    </cofactor>
</comment>
<keyword evidence="6 10" id="KW-0378">Hydrolase</keyword>
<evidence type="ECO:0000256" key="6">
    <source>
        <dbReference type="ARBA" id="ARBA00022801"/>
    </source>
</evidence>
<dbReference type="RefSeq" id="WP_120204871.1">
    <property type="nucleotide sequence ID" value="NZ_CP032514.1"/>
</dbReference>
<dbReference type="Gene3D" id="3.90.79.10">
    <property type="entry name" value="Nucleoside Triphosphate Pyrophosphohydrolase"/>
    <property type="match status" value="1"/>
</dbReference>
<dbReference type="PANTHER" id="PTHR42904">
    <property type="entry name" value="NUDIX HYDROLASE, NUDC SUBFAMILY"/>
    <property type="match status" value="1"/>
</dbReference>
<keyword evidence="14" id="KW-1185">Reference proteome</keyword>